<dbReference type="GO" id="GO:0005975">
    <property type="term" value="P:carbohydrate metabolic process"/>
    <property type="evidence" value="ECO:0007669"/>
    <property type="project" value="InterPro"/>
</dbReference>
<dbReference type="GO" id="GO:0004553">
    <property type="term" value="F:hydrolase activity, hydrolyzing O-glycosyl compounds"/>
    <property type="evidence" value="ECO:0007669"/>
    <property type="project" value="InterPro"/>
</dbReference>
<dbReference type="Proteomes" id="UP000295252">
    <property type="component" value="Chromosome I"/>
</dbReference>
<evidence type="ECO:0000256" key="4">
    <source>
        <dbReference type="RuleBase" id="RU004335"/>
    </source>
</evidence>
<name>A0A068UMU9_COFCA</name>
<evidence type="ECO:0000313" key="8">
    <source>
        <dbReference type="Proteomes" id="UP000295252"/>
    </source>
</evidence>
<comment type="similarity">
    <text evidence="1 4">Belongs to the glycosyl hydrolase 17 family.</text>
</comment>
<dbReference type="SUPFAM" id="SSF51445">
    <property type="entry name" value="(Trans)glycosidases"/>
    <property type="match status" value="1"/>
</dbReference>
<feature type="transmembrane region" description="Helical" evidence="6">
    <location>
        <begin position="29"/>
        <end position="59"/>
    </location>
</feature>
<dbReference type="InterPro" id="IPR017853">
    <property type="entry name" value="GH"/>
</dbReference>
<sequence length="384" mass="42105">MNHKPFLVTFLSTLATSFCHVFLCKSLSAIFFQFCFCYILLIIKTIMTTILLLLGLFLLSLRLTGVQSIGVCYGLNGNNLPSKQAVINLYKRNGIQRMRIYGPDPEVLNALKGTNIELLVDVPNESIQDVATNPSAAANWVQNNIKKYSPAVKFRYISVGNEVPVGSAVARYVGPAMEKIQKAIASAGLQNQIKVSTSILTGLVTNSYPPSHGSFSNEAKPFIKPIINFLVQNNAPLLVNVYPYFSYIGSRNTIPLDYALFTSQKTVVQDGKLGYQNLFDAMLDGHYSALEKEGGSKVNIVVSETGWPSAGNPPAASSANAGTYYKNVIRHVMSGKGTPKKPGAGIETYLFAMFDENQKRGEETEKHFGLFSPNQQPKYGISFK</sequence>
<dbReference type="InterPro" id="IPR000490">
    <property type="entry name" value="Glyco_hydro_17"/>
</dbReference>
<gene>
    <name evidence="7" type="ORF">GSCOC_T00029992001</name>
</gene>
<evidence type="ECO:0000256" key="2">
    <source>
        <dbReference type="ARBA" id="ARBA00022801"/>
    </source>
</evidence>
<dbReference type="PhylomeDB" id="A0A068UMU9"/>
<dbReference type="EMBL" id="HG739124">
    <property type="protein sequence ID" value="CDP09617.1"/>
    <property type="molecule type" value="Genomic_DNA"/>
</dbReference>
<keyword evidence="6" id="KW-0812">Transmembrane</keyword>
<proteinExistence type="inferred from homology"/>
<dbReference type="PROSITE" id="PS00587">
    <property type="entry name" value="GLYCOSYL_HYDROL_F17"/>
    <property type="match status" value="1"/>
</dbReference>
<dbReference type="InParanoid" id="A0A068UMU9"/>
<dbReference type="Gramene" id="CDP09617">
    <property type="protein sequence ID" value="CDP09617"/>
    <property type="gene ID" value="GSCOC_T00029992001"/>
</dbReference>
<keyword evidence="6" id="KW-1133">Transmembrane helix</keyword>
<dbReference type="AlphaFoldDB" id="A0A068UMU9"/>
<protein>
    <recommendedName>
        <fullName evidence="9">Glucan endo-1,3-beta-D-glucosidase</fullName>
    </recommendedName>
</protein>
<evidence type="ECO:0000256" key="6">
    <source>
        <dbReference type="SAM" id="Phobius"/>
    </source>
</evidence>
<dbReference type="Gene3D" id="3.20.20.80">
    <property type="entry name" value="Glycosidases"/>
    <property type="match status" value="1"/>
</dbReference>
<keyword evidence="3 5" id="KW-0326">Glycosidase</keyword>
<keyword evidence="2 5" id="KW-0378">Hydrolase</keyword>
<dbReference type="STRING" id="49390.A0A068UMU9"/>
<dbReference type="OMA" id="MRNINDA"/>
<evidence type="ECO:0000256" key="1">
    <source>
        <dbReference type="ARBA" id="ARBA00008773"/>
    </source>
</evidence>
<evidence type="ECO:0000313" key="7">
    <source>
        <dbReference type="EMBL" id="CDP09617.1"/>
    </source>
</evidence>
<dbReference type="PANTHER" id="PTHR32227">
    <property type="entry name" value="GLUCAN ENDO-1,3-BETA-GLUCOSIDASE BG1-RELATED-RELATED"/>
    <property type="match status" value="1"/>
</dbReference>
<keyword evidence="6" id="KW-0472">Membrane</keyword>
<evidence type="ECO:0008006" key="9">
    <source>
        <dbReference type="Google" id="ProtNLM"/>
    </source>
</evidence>
<dbReference type="Pfam" id="PF00332">
    <property type="entry name" value="Glyco_hydro_17"/>
    <property type="match status" value="1"/>
</dbReference>
<dbReference type="FunFam" id="3.20.20.80:FF:000010">
    <property type="entry name" value="glucan endo-1,3-beta-glucosidase, basic"/>
    <property type="match status" value="1"/>
</dbReference>
<reference evidence="8" key="1">
    <citation type="journal article" date="2014" name="Science">
        <title>The coffee genome provides insight into the convergent evolution of caffeine biosynthesis.</title>
        <authorList>
            <person name="Denoeud F."/>
            <person name="Carretero-Paulet L."/>
            <person name="Dereeper A."/>
            <person name="Droc G."/>
            <person name="Guyot R."/>
            <person name="Pietrella M."/>
            <person name="Zheng C."/>
            <person name="Alberti A."/>
            <person name="Anthony F."/>
            <person name="Aprea G."/>
            <person name="Aury J.M."/>
            <person name="Bento P."/>
            <person name="Bernard M."/>
            <person name="Bocs S."/>
            <person name="Campa C."/>
            <person name="Cenci A."/>
            <person name="Combes M.C."/>
            <person name="Crouzillat D."/>
            <person name="Da Silva C."/>
            <person name="Daddiego L."/>
            <person name="De Bellis F."/>
            <person name="Dussert S."/>
            <person name="Garsmeur O."/>
            <person name="Gayraud T."/>
            <person name="Guignon V."/>
            <person name="Jahn K."/>
            <person name="Jamilloux V."/>
            <person name="Joet T."/>
            <person name="Labadie K."/>
            <person name="Lan T."/>
            <person name="Leclercq J."/>
            <person name="Lepelley M."/>
            <person name="Leroy T."/>
            <person name="Li L.T."/>
            <person name="Librado P."/>
            <person name="Lopez L."/>
            <person name="Munoz A."/>
            <person name="Noel B."/>
            <person name="Pallavicini A."/>
            <person name="Perrotta G."/>
            <person name="Poncet V."/>
            <person name="Pot D."/>
            <person name="Priyono X."/>
            <person name="Rigoreau M."/>
            <person name="Rouard M."/>
            <person name="Rozas J."/>
            <person name="Tranchant-Dubreuil C."/>
            <person name="VanBuren R."/>
            <person name="Zhang Q."/>
            <person name="Andrade A.C."/>
            <person name="Argout X."/>
            <person name="Bertrand B."/>
            <person name="de Kochko A."/>
            <person name="Graziosi G."/>
            <person name="Henry R.J."/>
            <person name="Jayarama X."/>
            <person name="Ming R."/>
            <person name="Nagai C."/>
            <person name="Rounsley S."/>
            <person name="Sankoff D."/>
            <person name="Giuliano G."/>
            <person name="Albert V.A."/>
            <person name="Wincker P."/>
            <person name="Lashermes P."/>
        </authorList>
    </citation>
    <scope>NUCLEOTIDE SEQUENCE [LARGE SCALE GENOMIC DNA]</scope>
    <source>
        <strain evidence="8">cv. DH200-94</strain>
    </source>
</reference>
<dbReference type="InterPro" id="IPR044965">
    <property type="entry name" value="Glyco_hydro_17_plant"/>
</dbReference>
<evidence type="ECO:0000256" key="5">
    <source>
        <dbReference type="RuleBase" id="RU004336"/>
    </source>
</evidence>
<organism evidence="7 8">
    <name type="scientific">Coffea canephora</name>
    <name type="common">Robusta coffee</name>
    <dbReference type="NCBI Taxonomy" id="49390"/>
    <lineage>
        <taxon>Eukaryota</taxon>
        <taxon>Viridiplantae</taxon>
        <taxon>Streptophyta</taxon>
        <taxon>Embryophyta</taxon>
        <taxon>Tracheophyta</taxon>
        <taxon>Spermatophyta</taxon>
        <taxon>Magnoliopsida</taxon>
        <taxon>eudicotyledons</taxon>
        <taxon>Gunneridae</taxon>
        <taxon>Pentapetalae</taxon>
        <taxon>asterids</taxon>
        <taxon>lamiids</taxon>
        <taxon>Gentianales</taxon>
        <taxon>Rubiaceae</taxon>
        <taxon>Ixoroideae</taxon>
        <taxon>Gardenieae complex</taxon>
        <taxon>Bertiereae - Coffeeae clade</taxon>
        <taxon>Coffeeae</taxon>
        <taxon>Coffea</taxon>
    </lineage>
</organism>
<accession>A0A068UMU9</accession>
<evidence type="ECO:0000256" key="3">
    <source>
        <dbReference type="ARBA" id="ARBA00023295"/>
    </source>
</evidence>
<keyword evidence="8" id="KW-1185">Reference proteome</keyword>